<feature type="region of interest" description="Disordered" evidence="1">
    <location>
        <begin position="91"/>
        <end position="145"/>
    </location>
</feature>
<name>A0AAD5YCB6_9APHY</name>
<comment type="caution">
    <text evidence="2">The sequence shown here is derived from an EMBL/GenBank/DDBJ whole genome shotgun (WGS) entry which is preliminary data.</text>
</comment>
<reference evidence="2" key="1">
    <citation type="submission" date="2022-07" db="EMBL/GenBank/DDBJ databases">
        <title>Genome Sequence of Physisporinus lineatus.</title>
        <authorList>
            <person name="Buettner E."/>
        </authorList>
    </citation>
    <scope>NUCLEOTIDE SEQUENCE</scope>
    <source>
        <strain evidence="2">VT162</strain>
    </source>
</reference>
<sequence>MENLEVVRVTVAQSVDAQLPFLLVRQLRLCLIAAEDSDIPGGLTNIIVHIHAITTFQALHEYLRTRVSGVMLSSSRLSGMLAALAASGLAPESSRAPLEEPPKPPTAPSSALGDDSRESLDRRRSLPLSSKVARQGATHGSRALQ</sequence>
<dbReference type="EMBL" id="JANAWD010001088">
    <property type="protein sequence ID" value="KAJ3474335.1"/>
    <property type="molecule type" value="Genomic_DNA"/>
</dbReference>
<gene>
    <name evidence="2" type="ORF">NLI96_g12516</name>
</gene>
<dbReference type="Proteomes" id="UP001212997">
    <property type="component" value="Unassembled WGS sequence"/>
</dbReference>
<evidence type="ECO:0000313" key="2">
    <source>
        <dbReference type="EMBL" id="KAJ3474335.1"/>
    </source>
</evidence>
<organism evidence="2 3">
    <name type="scientific">Meripilus lineatus</name>
    <dbReference type="NCBI Taxonomy" id="2056292"/>
    <lineage>
        <taxon>Eukaryota</taxon>
        <taxon>Fungi</taxon>
        <taxon>Dikarya</taxon>
        <taxon>Basidiomycota</taxon>
        <taxon>Agaricomycotina</taxon>
        <taxon>Agaricomycetes</taxon>
        <taxon>Polyporales</taxon>
        <taxon>Meripilaceae</taxon>
        <taxon>Meripilus</taxon>
    </lineage>
</organism>
<evidence type="ECO:0000313" key="3">
    <source>
        <dbReference type="Proteomes" id="UP001212997"/>
    </source>
</evidence>
<proteinExistence type="predicted"/>
<evidence type="ECO:0000256" key="1">
    <source>
        <dbReference type="SAM" id="MobiDB-lite"/>
    </source>
</evidence>
<keyword evidence="3" id="KW-1185">Reference proteome</keyword>
<accession>A0AAD5YCB6</accession>
<protein>
    <submittedName>
        <fullName evidence="2">Uncharacterized protein</fullName>
    </submittedName>
</protein>
<feature type="compositionally biased region" description="Basic and acidic residues" evidence="1">
    <location>
        <begin position="114"/>
        <end position="124"/>
    </location>
</feature>
<dbReference type="AlphaFoldDB" id="A0AAD5YCB6"/>